<evidence type="ECO:0000259" key="1">
    <source>
        <dbReference type="Pfam" id="PF01636"/>
    </source>
</evidence>
<dbReference type="InterPro" id="IPR011009">
    <property type="entry name" value="Kinase-like_dom_sf"/>
</dbReference>
<reference evidence="3" key="1">
    <citation type="submission" date="2017-01" db="EMBL/GenBank/DDBJ databases">
        <title>Novel pathways for hydrocarbon cycling and metabolic interdependencies in hydrothermal sediment communities.</title>
        <authorList>
            <person name="Dombrowski N."/>
            <person name="Seitz K."/>
            <person name="Teske A."/>
            <person name="Baker B."/>
        </authorList>
    </citation>
    <scope>NUCLEOTIDE SEQUENCE [LARGE SCALE GENOMIC DNA]</scope>
</reference>
<protein>
    <recommendedName>
        <fullName evidence="1">Aminoglycoside phosphotransferase domain-containing protein</fullName>
    </recommendedName>
</protein>
<feature type="domain" description="Aminoglycoside phosphotransferase" evidence="1">
    <location>
        <begin position="10"/>
        <end position="209"/>
    </location>
</feature>
<accession>A0A1V4QEH6</accession>
<name>A0A1V4QEH6_UNCW3</name>
<sequence length="302" mass="36187">MKIGDFQIIEEINTGGSDRKFYRCRDKNRTFILIQDKEIGRYVALQKHLYKNKIAVPELYWYDIDKNIAGVEDLGRDSLFNEQGKLQYYYQAIDELIKLQIDATENAPTDFYYDAEHIRWEQEYFKSFFLNQFLGLESKRIDSIQTELDDIAQNLLKMLKLMGGFLMHRDYQSMNLYIKKGRIRIIDFQSARIGPLGYDLASLLKDPYVRLSHNQEFELFDYYLDRLKRRGIKYRRQDFLRHYQYTGLQRIMQALGAYANLWLNKGKEWFKQFIPTALQSLQESLKSTPYKNFLKLLEEIDI</sequence>
<dbReference type="Gene3D" id="3.90.1200.10">
    <property type="match status" value="1"/>
</dbReference>
<dbReference type="InterPro" id="IPR002575">
    <property type="entry name" value="Aminoglycoside_PTrfase"/>
</dbReference>
<comment type="caution">
    <text evidence="2">The sequence shown here is derived from an EMBL/GenBank/DDBJ whole genome shotgun (WGS) entry which is preliminary data.</text>
</comment>
<dbReference type="EMBL" id="MUKB01000096">
    <property type="protein sequence ID" value="OPX17642.1"/>
    <property type="molecule type" value="Genomic_DNA"/>
</dbReference>
<evidence type="ECO:0000313" key="3">
    <source>
        <dbReference type="Proteomes" id="UP000191663"/>
    </source>
</evidence>
<gene>
    <name evidence="2" type="ORF">BXT86_05415</name>
</gene>
<proteinExistence type="predicted"/>
<dbReference type="Pfam" id="PF01636">
    <property type="entry name" value="APH"/>
    <property type="match status" value="1"/>
</dbReference>
<organism evidence="2 3">
    <name type="scientific">candidate division WOR-3 bacterium 4484_100</name>
    <dbReference type="NCBI Taxonomy" id="1936077"/>
    <lineage>
        <taxon>Bacteria</taxon>
        <taxon>Bacteria division WOR-3</taxon>
    </lineage>
</organism>
<dbReference type="AlphaFoldDB" id="A0A1V4QEH6"/>
<dbReference type="Gene3D" id="3.30.200.20">
    <property type="entry name" value="Phosphorylase Kinase, domain 1"/>
    <property type="match status" value="1"/>
</dbReference>
<dbReference type="SUPFAM" id="SSF56112">
    <property type="entry name" value="Protein kinase-like (PK-like)"/>
    <property type="match status" value="1"/>
</dbReference>
<dbReference type="Proteomes" id="UP000191663">
    <property type="component" value="Unassembled WGS sequence"/>
</dbReference>
<evidence type="ECO:0000313" key="2">
    <source>
        <dbReference type="EMBL" id="OPX17642.1"/>
    </source>
</evidence>